<evidence type="ECO:0000313" key="6">
    <source>
        <dbReference type="Proteomes" id="UP001642484"/>
    </source>
</evidence>
<reference evidence="5 6" key="1">
    <citation type="submission" date="2024-02" db="EMBL/GenBank/DDBJ databases">
        <authorList>
            <person name="Chen Y."/>
            <person name="Shah S."/>
            <person name="Dougan E. K."/>
            <person name="Thang M."/>
            <person name="Chan C."/>
        </authorList>
    </citation>
    <scope>NUCLEOTIDE SEQUENCE [LARGE SCALE GENOMIC DNA]</scope>
</reference>
<evidence type="ECO:0000256" key="1">
    <source>
        <dbReference type="ARBA" id="ARBA00005775"/>
    </source>
</evidence>
<dbReference type="PANTHER" id="PTHR23253">
    <property type="entry name" value="EUKARYOTIC TRANSLATION INITIATION FACTOR 4 GAMMA"/>
    <property type="match status" value="1"/>
</dbReference>
<dbReference type="EMBL" id="CAXAMN010003781">
    <property type="protein sequence ID" value="CAK9006209.1"/>
    <property type="molecule type" value="Genomic_DNA"/>
</dbReference>
<name>A0ABP0IVV8_9DINO</name>
<gene>
    <name evidence="5" type="ORF">CCMP2556_LOCUS8375</name>
</gene>
<dbReference type="Proteomes" id="UP001642484">
    <property type="component" value="Unassembled WGS sequence"/>
</dbReference>
<protein>
    <recommendedName>
        <fullName evidence="4">MIF4G domain-containing protein</fullName>
    </recommendedName>
</protein>
<comment type="similarity">
    <text evidence="1">Belongs to the eukaryotic initiation factor 4G family.</text>
</comment>
<feature type="domain" description="MIF4G" evidence="4">
    <location>
        <begin position="24"/>
        <end position="130"/>
    </location>
</feature>
<comment type="caution">
    <text evidence="5">The sequence shown here is derived from an EMBL/GenBank/DDBJ whole genome shotgun (WGS) entry which is preliminary data.</text>
</comment>
<dbReference type="InterPro" id="IPR003890">
    <property type="entry name" value="MIF4G-like_typ-3"/>
</dbReference>
<dbReference type="Gene3D" id="1.25.40.180">
    <property type="match status" value="1"/>
</dbReference>
<evidence type="ECO:0000313" key="5">
    <source>
        <dbReference type="EMBL" id="CAK9006209.1"/>
    </source>
</evidence>
<evidence type="ECO:0000256" key="2">
    <source>
        <dbReference type="ARBA" id="ARBA00022540"/>
    </source>
</evidence>
<keyword evidence="6" id="KW-1185">Reference proteome</keyword>
<sequence>MAARSLLCSLRGGAPPPSLDYEEQYEMLVKYKTKMLGNVKLIAHLLRLRMLAAKIIFHCIDELISIGSAEALETLCAFLDTLGSTFDKPQWSGYARWEEVFRKVKLFTEDKMQSARTRCLLKDLLDKRQNGWQEKKVHSKMMKDDKVEKVEKKTLNGADAKMASSPFSNGKVEKNSNGWERKVWTDGKVSFHLPASREVQRVM</sequence>
<dbReference type="SUPFAM" id="SSF48371">
    <property type="entry name" value="ARM repeat"/>
    <property type="match status" value="1"/>
</dbReference>
<dbReference type="InterPro" id="IPR016024">
    <property type="entry name" value="ARM-type_fold"/>
</dbReference>
<keyword evidence="3" id="KW-0648">Protein biosynthesis</keyword>
<accession>A0ABP0IVV8</accession>
<evidence type="ECO:0000259" key="4">
    <source>
        <dbReference type="Pfam" id="PF02854"/>
    </source>
</evidence>
<evidence type="ECO:0000256" key="3">
    <source>
        <dbReference type="ARBA" id="ARBA00022917"/>
    </source>
</evidence>
<dbReference type="Pfam" id="PF02854">
    <property type="entry name" value="MIF4G"/>
    <property type="match status" value="1"/>
</dbReference>
<keyword evidence="2" id="KW-0396">Initiation factor</keyword>
<organism evidence="5 6">
    <name type="scientific">Durusdinium trenchii</name>
    <dbReference type="NCBI Taxonomy" id="1381693"/>
    <lineage>
        <taxon>Eukaryota</taxon>
        <taxon>Sar</taxon>
        <taxon>Alveolata</taxon>
        <taxon>Dinophyceae</taxon>
        <taxon>Suessiales</taxon>
        <taxon>Symbiodiniaceae</taxon>
        <taxon>Durusdinium</taxon>
    </lineage>
</organism>
<dbReference type="PANTHER" id="PTHR23253:SF9">
    <property type="entry name" value="EUKARYOTIC TRANSLATION INITIATION FACTOR 4 GAMMA 2"/>
    <property type="match status" value="1"/>
</dbReference>
<proteinExistence type="inferred from homology"/>